<evidence type="ECO:0000313" key="3">
    <source>
        <dbReference type="Proteomes" id="UP000611629"/>
    </source>
</evidence>
<evidence type="ECO:0000313" key="2">
    <source>
        <dbReference type="EMBL" id="NYB73118.1"/>
    </source>
</evidence>
<keyword evidence="1" id="KW-0812">Transmembrane</keyword>
<accession>A0A974GV89</accession>
<comment type="caution">
    <text evidence="2">The sequence shown here is derived from an EMBL/GenBank/DDBJ whole genome shotgun (WGS) entry which is preliminary data.</text>
</comment>
<dbReference type="RefSeq" id="WP_179236814.1">
    <property type="nucleotide sequence ID" value="NZ_JACBNQ010000002.1"/>
</dbReference>
<feature type="transmembrane region" description="Helical" evidence="1">
    <location>
        <begin position="184"/>
        <end position="205"/>
    </location>
</feature>
<feature type="transmembrane region" description="Helical" evidence="1">
    <location>
        <begin position="114"/>
        <end position="135"/>
    </location>
</feature>
<keyword evidence="1" id="KW-1133">Transmembrane helix</keyword>
<protein>
    <recommendedName>
        <fullName evidence="4">ABC-2 type transport system permease protein</fullName>
    </recommendedName>
</protein>
<feature type="transmembrane region" description="Helical" evidence="1">
    <location>
        <begin position="225"/>
        <end position="247"/>
    </location>
</feature>
<dbReference type="AlphaFoldDB" id="A0A974GV89"/>
<dbReference type="Proteomes" id="UP000611629">
    <property type="component" value="Unassembled WGS sequence"/>
</dbReference>
<dbReference type="EMBL" id="JACBNQ010000002">
    <property type="protein sequence ID" value="NYB73118.1"/>
    <property type="molecule type" value="Genomic_DNA"/>
</dbReference>
<feature type="transmembrane region" description="Helical" evidence="1">
    <location>
        <begin position="75"/>
        <end position="93"/>
    </location>
</feature>
<feature type="transmembrane region" description="Helical" evidence="1">
    <location>
        <begin position="20"/>
        <end position="40"/>
    </location>
</feature>
<sequence>MRTEIIKELRYARRSGRVLILFASFLFFALLTPVMLKVVLPMVLSGQLAGEASQGISGLTDMTQLDCIRNYMDDVLQIGTIIIAFTLCGLTASEIRDNTWVLPLCAGKRFGRMVGAKLLVFGVLMVLIPIIALLVDYGYSGFLFGFEIGVIPILYGGLLQGIYVLFLLSCLIMWGVLLKRPIPAGFLTLVTAFGIHFISSLLRFGKWTPSGLLVEAQKLMPSVTPSLLIPIAVTVLLIVFMTALTLLRLRQLEWNARAER</sequence>
<proteinExistence type="predicted"/>
<keyword evidence="3" id="KW-1185">Reference proteome</keyword>
<evidence type="ECO:0000256" key="1">
    <source>
        <dbReference type="SAM" id="Phobius"/>
    </source>
</evidence>
<reference evidence="2" key="1">
    <citation type="submission" date="2020-07" db="EMBL/GenBank/DDBJ databases">
        <title>Genomic analysis of a strain of Sedimentibacter Hydroxybenzoicus DSM7310.</title>
        <authorList>
            <person name="Ma S."/>
        </authorList>
    </citation>
    <scope>NUCLEOTIDE SEQUENCE</scope>
    <source>
        <strain evidence="2">DSM 7310</strain>
    </source>
</reference>
<evidence type="ECO:0008006" key="4">
    <source>
        <dbReference type="Google" id="ProtNLM"/>
    </source>
</evidence>
<keyword evidence="1" id="KW-0472">Membrane</keyword>
<name>A0A974GV89_SEDHY</name>
<gene>
    <name evidence="2" type="ORF">HZF24_03075</name>
</gene>
<organism evidence="2 3">
    <name type="scientific">Sedimentibacter hydroxybenzoicus DSM 7310</name>
    <dbReference type="NCBI Taxonomy" id="1123245"/>
    <lineage>
        <taxon>Bacteria</taxon>
        <taxon>Bacillati</taxon>
        <taxon>Bacillota</taxon>
        <taxon>Tissierellia</taxon>
        <taxon>Sedimentibacter</taxon>
    </lineage>
</organism>
<feature type="transmembrane region" description="Helical" evidence="1">
    <location>
        <begin position="155"/>
        <end position="177"/>
    </location>
</feature>